<organism evidence="9 10">
    <name type="scientific">Martelella endophytica</name>
    <dbReference type="NCBI Taxonomy" id="1486262"/>
    <lineage>
        <taxon>Bacteria</taxon>
        <taxon>Pseudomonadati</taxon>
        <taxon>Pseudomonadota</taxon>
        <taxon>Alphaproteobacteria</taxon>
        <taxon>Hyphomicrobiales</taxon>
        <taxon>Aurantimonadaceae</taxon>
        <taxon>Martelella</taxon>
    </lineage>
</organism>
<keyword evidence="3" id="KW-1003">Cell membrane</keyword>
<dbReference type="HOGENOM" id="CLU_016047_0_3_5"/>
<evidence type="ECO:0000256" key="3">
    <source>
        <dbReference type="ARBA" id="ARBA00022475"/>
    </source>
</evidence>
<proteinExistence type="inferred from homology"/>
<dbReference type="EMBL" id="CP010803">
    <property type="protein sequence ID" value="AJY45591.1"/>
    <property type="molecule type" value="Genomic_DNA"/>
</dbReference>
<dbReference type="STRING" id="1486262.TM49_07735"/>
<feature type="transmembrane region" description="Helical" evidence="7">
    <location>
        <begin position="20"/>
        <end position="42"/>
    </location>
</feature>
<feature type="transmembrane region" description="Helical" evidence="7">
    <location>
        <begin position="217"/>
        <end position="242"/>
    </location>
</feature>
<feature type="transmembrane region" description="Helical" evidence="7">
    <location>
        <begin position="115"/>
        <end position="137"/>
    </location>
</feature>
<dbReference type="PANTHER" id="PTHR43005">
    <property type="entry name" value="BLR7065 PROTEIN"/>
    <property type="match status" value="1"/>
</dbReference>
<dbReference type="SUPFAM" id="SSF161098">
    <property type="entry name" value="MetI-like"/>
    <property type="match status" value="1"/>
</dbReference>
<evidence type="ECO:0000256" key="7">
    <source>
        <dbReference type="RuleBase" id="RU363032"/>
    </source>
</evidence>
<dbReference type="GO" id="GO:0005886">
    <property type="term" value="C:plasma membrane"/>
    <property type="evidence" value="ECO:0007669"/>
    <property type="project" value="UniProtKB-SubCell"/>
</dbReference>
<evidence type="ECO:0000259" key="8">
    <source>
        <dbReference type="PROSITE" id="PS50928"/>
    </source>
</evidence>
<evidence type="ECO:0000313" key="9">
    <source>
        <dbReference type="EMBL" id="AJY45591.1"/>
    </source>
</evidence>
<evidence type="ECO:0000256" key="1">
    <source>
        <dbReference type="ARBA" id="ARBA00004651"/>
    </source>
</evidence>
<name>A0A0D5LN79_MAREN</name>
<feature type="transmembrane region" description="Helical" evidence="7">
    <location>
        <begin position="83"/>
        <end position="103"/>
    </location>
</feature>
<dbReference type="Gene3D" id="1.10.3720.10">
    <property type="entry name" value="MetI-like"/>
    <property type="match status" value="1"/>
</dbReference>
<sequence length="302" mass="32397">MAQGASGTGQGPAAVLMRIVPLAPATLMIVAFFLVPIIWAIYTSMTNLGLSGYAARNPSFIGFENYYYLFTDPRTWAALGRTAVFVGLSVAGQNIVGFCIAYVRQMATPAIQSLASVIVITAWVVPEVVAGFLWYTFLRGDESGMNQIFDIFGFAHQQWLLTAPLAAVIVINIWRGCAFSMLVYSAALQDVSSEVLEAAEIDGAGRMQSIFGVILPIIRPVIAINVVLTTLNTLGVFGIIWITTAGGPGTRSETLPLLMYNQAYDFGLIGYGSSIAVLLLGFGVIASLIYVRLFKVGEARNG</sequence>
<evidence type="ECO:0000256" key="4">
    <source>
        <dbReference type="ARBA" id="ARBA00022692"/>
    </source>
</evidence>
<keyword evidence="2 7" id="KW-0813">Transport</keyword>
<dbReference type="GO" id="GO:0055085">
    <property type="term" value="P:transmembrane transport"/>
    <property type="evidence" value="ECO:0007669"/>
    <property type="project" value="InterPro"/>
</dbReference>
<dbReference type="Proteomes" id="UP000032611">
    <property type="component" value="Chromosome"/>
</dbReference>
<keyword evidence="10" id="KW-1185">Reference proteome</keyword>
<comment type="subcellular location">
    <subcellularLocation>
        <location evidence="1 7">Cell membrane</location>
        <topology evidence="1 7">Multi-pass membrane protein</topology>
    </subcellularLocation>
</comment>
<dbReference type="Pfam" id="PF00528">
    <property type="entry name" value="BPD_transp_1"/>
    <property type="match status" value="1"/>
</dbReference>
<dbReference type="PATRIC" id="fig|1486262.3.peg.1595"/>
<dbReference type="RefSeq" id="WP_045680313.1">
    <property type="nucleotide sequence ID" value="NZ_CP010803.1"/>
</dbReference>
<reference evidence="9 10" key="1">
    <citation type="journal article" date="2015" name="Genome Announc.">
        <title>Complete genome sequence of Martelella endophytica YC6887, which has antifungal activity associated with a halophyte.</title>
        <authorList>
            <person name="Khan A."/>
            <person name="Khan H."/>
            <person name="Chung E.J."/>
            <person name="Hossain M.T."/>
            <person name="Chung Y.R."/>
        </authorList>
    </citation>
    <scope>NUCLEOTIDE SEQUENCE [LARGE SCALE GENOMIC DNA]</scope>
    <source>
        <strain evidence="9">YC6887</strain>
    </source>
</reference>
<dbReference type="CDD" id="cd06261">
    <property type="entry name" value="TM_PBP2"/>
    <property type="match status" value="1"/>
</dbReference>
<dbReference type="InterPro" id="IPR000515">
    <property type="entry name" value="MetI-like"/>
</dbReference>
<gene>
    <name evidence="9" type="ORF">TM49_07735</name>
</gene>
<evidence type="ECO:0000256" key="6">
    <source>
        <dbReference type="ARBA" id="ARBA00023136"/>
    </source>
</evidence>
<dbReference type="InterPro" id="IPR035906">
    <property type="entry name" value="MetI-like_sf"/>
</dbReference>
<keyword evidence="6 7" id="KW-0472">Membrane</keyword>
<dbReference type="PROSITE" id="PS50928">
    <property type="entry name" value="ABC_TM1"/>
    <property type="match status" value="1"/>
</dbReference>
<keyword evidence="5 7" id="KW-1133">Transmembrane helix</keyword>
<comment type="similarity">
    <text evidence="7">Belongs to the binding-protein-dependent transport system permease family.</text>
</comment>
<protein>
    <recommendedName>
        <fullName evidence="8">ABC transmembrane type-1 domain-containing protein</fullName>
    </recommendedName>
</protein>
<evidence type="ECO:0000256" key="2">
    <source>
        <dbReference type="ARBA" id="ARBA00022448"/>
    </source>
</evidence>
<feature type="transmembrane region" description="Helical" evidence="7">
    <location>
        <begin position="268"/>
        <end position="291"/>
    </location>
</feature>
<dbReference type="AlphaFoldDB" id="A0A0D5LN79"/>
<keyword evidence="4 7" id="KW-0812">Transmembrane</keyword>
<dbReference type="KEGG" id="mey:TM49_07735"/>
<accession>A0A0D5LN79</accession>
<dbReference type="OrthoDB" id="9804439at2"/>
<dbReference type="PANTHER" id="PTHR43005:SF1">
    <property type="entry name" value="SPERMIDINE_PUTRESCINE TRANSPORT SYSTEM PERMEASE PROTEIN"/>
    <property type="match status" value="1"/>
</dbReference>
<evidence type="ECO:0000256" key="5">
    <source>
        <dbReference type="ARBA" id="ARBA00022989"/>
    </source>
</evidence>
<feature type="transmembrane region" description="Helical" evidence="7">
    <location>
        <begin position="157"/>
        <end position="174"/>
    </location>
</feature>
<evidence type="ECO:0000313" key="10">
    <source>
        <dbReference type="Proteomes" id="UP000032611"/>
    </source>
</evidence>
<feature type="domain" description="ABC transmembrane type-1" evidence="8">
    <location>
        <begin position="79"/>
        <end position="290"/>
    </location>
</feature>